<evidence type="ECO:0000313" key="2">
    <source>
        <dbReference type="Proteomes" id="UP001162992"/>
    </source>
</evidence>
<accession>A0ACC2BC70</accession>
<comment type="caution">
    <text evidence="1">The sequence shown here is derived from an EMBL/GenBank/DDBJ whole genome shotgun (WGS) entry which is preliminary data.</text>
</comment>
<sequence>MAVALLAPAALPRPLHFCVGSYNCGSGADGDASCSALLSTSYNNSYVVAAAAAATAGFSGWGERVMKRFKRKEHEIRLRLGAWQDSCAIAEVFWRKVPKNARQKCRLSHVVVKAEAQYEDNFDDVDKHLLDYFTYKAVRTVLVQLHEMNPAQYAWLYNFVVANKPRDSRNFLRVLVKERLELGERVMVTRLHLFGKWVQKYNHANMHKAITDQNLELLREHLRETVKFSADGEDIEKPPLKSM</sequence>
<proteinExistence type="predicted"/>
<evidence type="ECO:0000313" key="1">
    <source>
        <dbReference type="EMBL" id="KAJ7527359.1"/>
    </source>
</evidence>
<gene>
    <name evidence="1" type="ORF">O6H91_16G050100</name>
</gene>
<protein>
    <submittedName>
        <fullName evidence="1">Uncharacterized protein</fullName>
    </submittedName>
</protein>
<organism evidence="1 2">
    <name type="scientific">Diphasiastrum complanatum</name>
    <name type="common">Issler's clubmoss</name>
    <name type="synonym">Lycopodium complanatum</name>
    <dbReference type="NCBI Taxonomy" id="34168"/>
    <lineage>
        <taxon>Eukaryota</taxon>
        <taxon>Viridiplantae</taxon>
        <taxon>Streptophyta</taxon>
        <taxon>Embryophyta</taxon>
        <taxon>Tracheophyta</taxon>
        <taxon>Lycopodiopsida</taxon>
        <taxon>Lycopodiales</taxon>
        <taxon>Lycopodiaceae</taxon>
        <taxon>Lycopodioideae</taxon>
        <taxon>Diphasiastrum</taxon>
    </lineage>
</organism>
<keyword evidence="2" id="KW-1185">Reference proteome</keyword>
<name>A0ACC2BC70_DIPCM</name>
<reference evidence="2" key="1">
    <citation type="journal article" date="2024" name="Proc. Natl. Acad. Sci. U.S.A.">
        <title>Extraordinary preservation of gene collinearity over three hundred million years revealed in homosporous lycophytes.</title>
        <authorList>
            <person name="Li C."/>
            <person name="Wickell D."/>
            <person name="Kuo L.Y."/>
            <person name="Chen X."/>
            <person name="Nie B."/>
            <person name="Liao X."/>
            <person name="Peng D."/>
            <person name="Ji J."/>
            <person name="Jenkins J."/>
            <person name="Williams M."/>
            <person name="Shu S."/>
            <person name="Plott C."/>
            <person name="Barry K."/>
            <person name="Rajasekar S."/>
            <person name="Grimwood J."/>
            <person name="Han X."/>
            <person name="Sun S."/>
            <person name="Hou Z."/>
            <person name="He W."/>
            <person name="Dai G."/>
            <person name="Sun C."/>
            <person name="Schmutz J."/>
            <person name="Leebens-Mack J.H."/>
            <person name="Li F.W."/>
            <person name="Wang L."/>
        </authorList>
    </citation>
    <scope>NUCLEOTIDE SEQUENCE [LARGE SCALE GENOMIC DNA]</scope>
    <source>
        <strain evidence="2">cv. PW_Plant_1</strain>
    </source>
</reference>
<dbReference type="EMBL" id="CM055107">
    <property type="protein sequence ID" value="KAJ7527359.1"/>
    <property type="molecule type" value="Genomic_DNA"/>
</dbReference>
<dbReference type="Proteomes" id="UP001162992">
    <property type="component" value="Chromosome 16"/>
</dbReference>